<dbReference type="PANTHER" id="PTHR43128">
    <property type="entry name" value="L-2-HYDROXYCARBOXYLATE DEHYDROGENASE (NAD(P)(+))"/>
    <property type="match status" value="1"/>
</dbReference>
<dbReference type="InterPro" id="IPR001557">
    <property type="entry name" value="L-lactate/malate_DH"/>
</dbReference>
<name>A0A0B2X517_METAS</name>
<dbReference type="Proteomes" id="UP000030816">
    <property type="component" value="Unassembled WGS sequence"/>
</dbReference>
<dbReference type="OrthoDB" id="6270329at2759"/>
<evidence type="ECO:0000313" key="3">
    <source>
        <dbReference type="Proteomes" id="UP000030816"/>
    </source>
</evidence>
<dbReference type="Gene3D" id="3.40.50.720">
    <property type="entry name" value="NAD(P)-binding Rossmann-like Domain"/>
    <property type="match status" value="1"/>
</dbReference>
<dbReference type="SUPFAM" id="SSF51735">
    <property type="entry name" value="NAD(P)-binding Rossmann-fold domains"/>
    <property type="match status" value="1"/>
</dbReference>
<dbReference type="InterPro" id="IPR022383">
    <property type="entry name" value="Lactate/malate_DH_C"/>
</dbReference>
<comment type="caution">
    <text evidence="2">The sequence shown here is derived from an EMBL/GenBank/DDBJ whole genome shotgun (WGS) entry which is preliminary data.</text>
</comment>
<dbReference type="InterPro" id="IPR036291">
    <property type="entry name" value="NAD(P)-bd_dom_sf"/>
</dbReference>
<dbReference type="GO" id="GO:0006089">
    <property type="term" value="P:lactate metabolic process"/>
    <property type="evidence" value="ECO:0007669"/>
    <property type="project" value="TreeGrafter"/>
</dbReference>
<evidence type="ECO:0000259" key="1">
    <source>
        <dbReference type="Pfam" id="PF02866"/>
    </source>
</evidence>
<keyword evidence="3" id="KW-1185">Reference proteome</keyword>
<gene>
    <name evidence="2" type="ORF">MAM_01169</name>
</gene>
<organism evidence="2 3">
    <name type="scientific">Metarhizium album (strain ARSEF 1941)</name>
    <dbReference type="NCBI Taxonomy" id="1081103"/>
    <lineage>
        <taxon>Eukaryota</taxon>
        <taxon>Fungi</taxon>
        <taxon>Dikarya</taxon>
        <taxon>Ascomycota</taxon>
        <taxon>Pezizomycotina</taxon>
        <taxon>Sordariomycetes</taxon>
        <taxon>Hypocreomycetidae</taxon>
        <taxon>Hypocreales</taxon>
        <taxon>Clavicipitaceae</taxon>
        <taxon>Metarhizium</taxon>
    </lineage>
</organism>
<dbReference type="PRINTS" id="PR00086">
    <property type="entry name" value="LLDHDRGNASE"/>
</dbReference>
<dbReference type="RefSeq" id="XP_040681456.1">
    <property type="nucleotide sequence ID" value="XM_040819968.1"/>
</dbReference>
<dbReference type="Gene3D" id="3.90.110.10">
    <property type="entry name" value="Lactate dehydrogenase/glycoside hydrolase, family 4, C-terminal"/>
    <property type="match status" value="1"/>
</dbReference>
<protein>
    <submittedName>
        <fullName evidence="2">Lactate dehydrogenase</fullName>
    </submittedName>
</protein>
<dbReference type="PANTHER" id="PTHR43128:SF16">
    <property type="entry name" value="L-LACTATE DEHYDROGENASE"/>
    <property type="match status" value="1"/>
</dbReference>
<dbReference type="HOGENOM" id="CLU_045401_1_2_1"/>
<dbReference type="InterPro" id="IPR015955">
    <property type="entry name" value="Lactate_DH/Glyco_Ohase_4_C"/>
</dbReference>
<dbReference type="SUPFAM" id="SSF56327">
    <property type="entry name" value="LDH C-terminal domain-like"/>
    <property type="match status" value="1"/>
</dbReference>
<sequence>MRPTGQDATVVVVSNPVDLATTLVLELSKLPQSQVLGTGTFLDSVRIRGMIADEIGVAAWSTATVGGVALDKSLRHSNQIDRGKVAQECKDRSESAIRAKGANPFGISSIVCSICSSILLDKRNVRPISCFRPGYGCCFSWPVALGRRGIVRATDVPLNSTERAEIDEAAKRLKDLVTRVVADCQSWTMGKRRRIWNQNLKCTAGRCALFGGLYYV</sequence>
<dbReference type="STRING" id="1081103.A0A0B2X517"/>
<reference evidence="2 3" key="1">
    <citation type="journal article" date="2014" name="Proc. Natl. Acad. Sci. U.S.A.">
        <title>Trajectory and genomic determinants of fungal-pathogen speciation and host adaptation.</title>
        <authorList>
            <person name="Hu X."/>
            <person name="Xiao G."/>
            <person name="Zheng P."/>
            <person name="Shang Y."/>
            <person name="Su Y."/>
            <person name="Zhang X."/>
            <person name="Liu X."/>
            <person name="Zhan S."/>
            <person name="St Leger R.J."/>
            <person name="Wang C."/>
        </authorList>
    </citation>
    <scope>NUCLEOTIDE SEQUENCE [LARGE SCALE GENOMIC DNA]</scope>
    <source>
        <strain evidence="2 3">ARSEF 1941</strain>
    </source>
</reference>
<feature type="domain" description="Lactate/malate dehydrogenase C-terminal" evidence="1">
    <location>
        <begin position="57"/>
        <end position="181"/>
    </location>
</feature>
<dbReference type="EMBL" id="AZHE01000002">
    <property type="protein sequence ID" value="KHO00391.1"/>
    <property type="molecule type" value="Genomic_DNA"/>
</dbReference>
<evidence type="ECO:0000313" key="2">
    <source>
        <dbReference type="EMBL" id="KHO00391.1"/>
    </source>
</evidence>
<dbReference type="Pfam" id="PF02866">
    <property type="entry name" value="Ldh_1_C"/>
    <property type="match status" value="1"/>
</dbReference>
<dbReference type="AlphaFoldDB" id="A0A0B2X517"/>
<dbReference type="GO" id="GO:0004459">
    <property type="term" value="F:L-lactate dehydrogenase (NAD+) activity"/>
    <property type="evidence" value="ECO:0007669"/>
    <property type="project" value="TreeGrafter"/>
</dbReference>
<proteinExistence type="predicted"/>
<accession>A0A0B2X517</accession>
<dbReference type="GeneID" id="63735624"/>